<dbReference type="NCBIfam" id="TIGR00003">
    <property type="entry name" value="copper ion binding protein"/>
    <property type="match status" value="1"/>
</dbReference>
<evidence type="ECO:0000256" key="1">
    <source>
        <dbReference type="ARBA" id="ARBA00004496"/>
    </source>
</evidence>
<dbReference type="Pfam" id="PF00403">
    <property type="entry name" value="HMA"/>
    <property type="match status" value="1"/>
</dbReference>
<dbReference type="PRINTS" id="PR00946">
    <property type="entry name" value="HGSCAVENGER"/>
</dbReference>
<gene>
    <name evidence="8" type="primary">copZ</name>
    <name evidence="8" type="ORF">ACFO8Q_06410</name>
</gene>
<protein>
    <recommendedName>
        <fullName evidence="2">Copper chaperone CopZ</fullName>
    </recommendedName>
</protein>
<comment type="caution">
    <text evidence="8">The sequence shown here is derived from an EMBL/GenBank/DDBJ whole genome shotgun (WGS) entry which is preliminary data.</text>
</comment>
<dbReference type="CDD" id="cd00371">
    <property type="entry name" value="HMA"/>
    <property type="match status" value="1"/>
</dbReference>
<dbReference type="EMBL" id="JBHSHC010000041">
    <property type="protein sequence ID" value="MFC4766999.1"/>
    <property type="molecule type" value="Genomic_DNA"/>
</dbReference>
<dbReference type="Gene3D" id="3.30.70.100">
    <property type="match status" value="1"/>
</dbReference>
<dbReference type="InterPro" id="IPR036163">
    <property type="entry name" value="HMA_dom_sf"/>
</dbReference>
<dbReference type="Proteomes" id="UP001596002">
    <property type="component" value="Unassembled WGS sequence"/>
</dbReference>
<evidence type="ECO:0000259" key="7">
    <source>
        <dbReference type="PROSITE" id="PS50846"/>
    </source>
</evidence>
<dbReference type="PROSITE" id="PS01047">
    <property type="entry name" value="HMA_1"/>
    <property type="match status" value="1"/>
</dbReference>
<evidence type="ECO:0000256" key="5">
    <source>
        <dbReference type="ARBA" id="ARBA00023008"/>
    </source>
</evidence>
<dbReference type="InterPro" id="IPR006122">
    <property type="entry name" value="HMA_Cu_ion-bd"/>
</dbReference>
<dbReference type="RefSeq" id="WP_380024888.1">
    <property type="nucleotide sequence ID" value="NZ_JBHSHC010000041.1"/>
</dbReference>
<dbReference type="InterPro" id="IPR001802">
    <property type="entry name" value="MerP/CopZ"/>
</dbReference>
<keyword evidence="5" id="KW-0186">Copper</keyword>
<comment type="subcellular location">
    <subcellularLocation>
        <location evidence="1">Cytoplasm</location>
    </subcellularLocation>
</comment>
<dbReference type="PANTHER" id="PTHR46594">
    <property type="entry name" value="P-TYPE CATION-TRANSPORTING ATPASE"/>
    <property type="match status" value="1"/>
</dbReference>
<keyword evidence="9" id="KW-1185">Reference proteome</keyword>
<evidence type="ECO:0000256" key="3">
    <source>
        <dbReference type="ARBA" id="ARBA00022490"/>
    </source>
</evidence>
<keyword evidence="6" id="KW-0143">Chaperone</keyword>
<organism evidence="8 9">
    <name type="scientific">Effusibacillus consociatus</name>
    <dbReference type="NCBI Taxonomy" id="1117041"/>
    <lineage>
        <taxon>Bacteria</taxon>
        <taxon>Bacillati</taxon>
        <taxon>Bacillota</taxon>
        <taxon>Bacilli</taxon>
        <taxon>Bacillales</taxon>
        <taxon>Alicyclobacillaceae</taxon>
        <taxon>Effusibacillus</taxon>
    </lineage>
</organism>
<dbReference type="NCBIfam" id="NF033795">
    <property type="entry name" value="chaper_CopZ_Bs"/>
    <property type="match status" value="1"/>
</dbReference>
<keyword evidence="4" id="KW-0479">Metal-binding</keyword>
<dbReference type="InterPro" id="IPR049740">
    <property type="entry name" value="CopZ"/>
</dbReference>
<dbReference type="PANTHER" id="PTHR46594:SF4">
    <property type="entry name" value="P-TYPE CATION-TRANSPORTING ATPASE"/>
    <property type="match status" value="1"/>
</dbReference>
<name>A0ABV9PY68_9BACL</name>
<evidence type="ECO:0000313" key="8">
    <source>
        <dbReference type="EMBL" id="MFC4766999.1"/>
    </source>
</evidence>
<reference evidence="9" key="1">
    <citation type="journal article" date="2019" name="Int. J. Syst. Evol. Microbiol.">
        <title>The Global Catalogue of Microorganisms (GCM) 10K type strain sequencing project: providing services to taxonomists for standard genome sequencing and annotation.</title>
        <authorList>
            <consortium name="The Broad Institute Genomics Platform"/>
            <consortium name="The Broad Institute Genome Sequencing Center for Infectious Disease"/>
            <person name="Wu L."/>
            <person name="Ma J."/>
        </authorList>
    </citation>
    <scope>NUCLEOTIDE SEQUENCE [LARGE SCALE GENOMIC DNA]</scope>
    <source>
        <strain evidence="9">WYCCWR 12678</strain>
    </source>
</reference>
<proteinExistence type="predicted"/>
<accession>A0ABV9PY68</accession>
<dbReference type="InterPro" id="IPR006121">
    <property type="entry name" value="HMA_dom"/>
</dbReference>
<dbReference type="InterPro" id="IPR017969">
    <property type="entry name" value="Heavy-metal-associated_CS"/>
</dbReference>
<dbReference type="PROSITE" id="PS50846">
    <property type="entry name" value="HMA_2"/>
    <property type="match status" value="1"/>
</dbReference>
<sequence length="70" mass="7359">MAATTKTLDVQGMSCSHCVNAIEKALNELQGVDSVDVDLNGNKVTVSFDEATVGLDKIKEAIEDAGYDVA</sequence>
<dbReference type="SUPFAM" id="SSF55008">
    <property type="entry name" value="HMA, heavy metal-associated domain"/>
    <property type="match status" value="1"/>
</dbReference>
<evidence type="ECO:0000256" key="4">
    <source>
        <dbReference type="ARBA" id="ARBA00022723"/>
    </source>
</evidence>
<evidence type="ECO:0000256" key="6">
    <source>
        <dbReference type="ARBA" id="ARBA00023186"/>
    </source>
</evidence>
<evidence type="ECO:0000256" key="2">
    <source>
        <dbReference type="ARBA" id="ARBA00015313"/>
    </source>
</evidence>
<feature type="domain" description="HMA" evidence="7">
    <location>
        <begin position="4"/>
        <end position="70"/>
    </location>
</feature>
<evidence type="ECO:0000313" key="9">
    <source>
        <dbReference type="Proteomes" id="UP001596002"/>
    </source>
</evidence>
<keyword evidence="3" id="KW-0963">Cytoplasm</keyword>